<evidence type="ECO:0000256" key="6">
    <source>
        <dbReference type="ARBA" id="ARBA00022927"/>
    </source>
</evidence>
<evidence type="ECO:0000256" key="9">
    <source>
        <dbReference type="SAM" id="MobiDB-lite"/>
    </source>
</evidence>
<reference evidence="11" key="1">
    <citation type="submission" date="2020-05" db="EMBL/GenBank/DDBJ databases">
        <title>Mycena genomes resolve the evolution of fungal bioluminescence.</title>
        <authorList>
            <person name="Tsai I.J."/>
        </authorList>
    </citation>
    <scope>NUCLEOTIDE SEQUENCE</scope>
    <source>
        <strain evidence="11">110903Hualien_Pintung</strain>
    </source>
</reference>
<keyword evidence="6" id="KW-0653">Protein transport</keyword>
<evidence type="ECO:0000313" key="11">
    <source>
        <dbReference type="EMBL" id="KAF7314092.1"/>
    </source>
</evidence>
<dbReference type="EMBL" id="JACAZE010000006">
    <property type="protein sequence ID" value="KAF7314092.1"/>
    <property type="molecule type" value="Genomic_DNA"/>
</dbReference>
<comment type="caution">
    <text evidence="11">The sequence shown here is derived from an EMBL/GenBank/DDBJ whole genome shotgun (WGS) entry which is preliminary data.</text>
</comment>
<dbReference type="OrthoDB" id="9986677at2759"/>
<dbReference type="NCBIfam" id="TIGR00728">
    <property type="entry name" value="OPT_sfam"/>
    <property type="match status" value="1"/>
</dbReference>
<feature type="transmembrane region" description="Helical" evidence="10">
    <location>
        <begin position="802"/>
        <end position="819"/>
    </location>
</feature>
<dbReference type="InterPro" id="IPR004813">
    <property type="entry name" value="OPT"/>
</dbReference>
<keyword evidence="3" id="KW-0813">Transport</keyword>
<proteinExistence type="inferred from homology"/>
<protein>
    <submittedName>
        <fullName evidence="11">OPT-domain-containing protein</fullName>
    </submittedName>
</protein>
<comment type="subcellular location">
    <subcellularLocation>
        <location evidence="1">Membrane</location>
        <topology evidence="1">Multi-pass membrane protein</topology>
    </subcellularLocation>
</comment>
<feature type="transmembrane region" description="Helical" evidence="10">
    <location>
        <begin position="831"/>
        <end position="855"/>
    </location>
</feature>
<organism evidence="11 12">
    <name type="scientific">Mycena chlorophos</name>
    <name type="common">Agaric fungus</name>
    <name type="synonym">Agaricus chlorophos</name>
    <dbReference type="NCBI Taxonomy" id="658473"/>
    <lineage>
        <taxon>Eukaryota</taxon>
        <taxon>Fungi</taxon>
        <taxon>Dikarya</taxon>
        <taxon>Basidiomycota</taxon>
        <taxon>Agaricomycotina</taxon>
        <taxon>Agaricomycetes</taxon>
        <taxon>Agaricomycetidae</taxon>
        <taxon>Agaricales</taxon>
        <taxon>Marasmiineae</taxon>
        <taxon>Mycenaceae</taxon>
        <taxon>Mycena</taxon>
    </lineage>
</organism>
<feature type="transmembrane region" description="Helical" evidence="10">
    <location>
        <begin position="513"/>
        <end position="536"/>
    </location>
</feature>
<evidence type="ECO:0000256" key="10">
    <source>
        <dbReference type="SAM" id="Phobius"/>
    </source>
</evidence>
<dbReference type="Proteomes" id="UP000613580">
    <property type="component" value="Unassembled WGS sequence"/>
</dbReference>
<keyword evidence="12" id="KW-1185">Reference proteome</keyword>
<dbReference type="InterPro" id="IPR004648">
    <property type="entry name" value="Oligpept_transpt"/>
</dbReference>
<evidence type="ECO:0000256" key="1">
    <source>
        <dbReference type="ARBA" id="ARBA00004141"/>
    </source>
</evidence>
<feature type="transmembrane region" description="Helical" evidence="10">
    <location>
        <begin position="548"/>
        <end position="569"/>
    </location>
</feature>
<evidence type="ECO:0000256" key="8">
    <source>
        <dbReference type="ARBA" id="ARBA00023136"/>
    </source>
</evidence>
<dbReference type="PANTHER" id="PTHR22601">
    <property type="entry name" value="ISP4 LIKE PROTEIN"/>
    <property type="match status" value="1"/>
</dbReference>
<sequence length="856" mass="96542">MSPQPKLPFELEREIFEIAASAHPGTVPVLLRVARRSFEWIEPFLYRTINLDNRSPSIDALRRARLSKPPTFFTGAVRRFVIMSTYEFADLIASCSGTTHLAMVSGDLNAYLTTMPRLVCISASLLDAFPPQHYPTSESIPGSKFAHITHLEVFESLAEDNDARTRLVPLLCTLPVLTHLALNHTPYFPSLDALLAGCLHLRVLCWLANTVDKARLHAGMLVAWPPFRENLDHRVVMAVYSDWAEGTELPHVGRRTYWDKAEALIERKLSGDVDTAHARHRPHSRIGFSLRNTSSLDTMSLSESEKDPIVKEKSEGSLHSEKSDGLLADIAVLEADIQAVSDDILEAAEYARTMSHEEIEATIDRILSEHGDDPNFPPAVLAAARRYRYDEQLKTQPVEYKRLYDELKVEAAMIKINSPYLEVRAVVSNHDSDVPAGTFRAWIIGTIFVAVGAFINQFFSIRFPGIGVGSNVAQVLAYPAAKLLEYVLPTTKYTTFGYTWSLNPGPFNPKEHMIITIMANAGFSTPYTTSIIWVQFLPLYFNQSWATAFGYQIMTALSTNFIGYGLAGLTRRFLVYPARAVWYTNLSIIALNRAFHHEKNTVANGWRLSRMRWFLYCFCAMFVYFWFPNYIFQALSYFNWITWIDPNNVKLAGVTGSVSGLGLNPIPTFDWNQLVYAVDPLIFPFYAKHIQYLPWGYFPVNSNHVYDNTGALYNVSRAVGSDTLLDAQLYDNYSPAYLAASNILIYGVFFAVYTATLMHAMLYHRRDIWHGLRSVLSRRKTSDLHDDVHVRIMMKYKEVPEWQYLLILLVAIGIGAAGIKVYPTETNPAVVLYGVFLAAIFVVPIGIILASLALFA</sequence>
<name>A0A8H6TC74_MYCCL</name>
<dbReference type="AlphaFoldDB" id="A0A8H6TC74"/>
<keyword evidence="8 10" id="KW-0472">Membrane</keyword>
<feature type="compositionally biased region" description="Basic and acidic residues" evidence="9">
    <location>
        <begin position="303"/>
        <end position="318"/>
    </location>
</feature>
<keyword evidence="5" id="KW-0571">Peptide transport</keyword>
<keyword evidence="4 10" id="KW-0812">Transmembrane</keyword>
<evidence type="ECO:0000313" key="12">
    <source>
        <dbReference type="Proteomes" id="UP000613580"/>
    </source>
</evidence>
<dbReference type="GO" id="GO:0035673">
    <property type="term" value="F:oligopeptide transmembrane transporter activity"/>
    <property type="evidence" value="ECO:0007669"/>
    <property type="project" value="InterPro"/>
</dbReference>
<evidence type="ECO:0000256" key="2">
    <source>
        <dbReference type="ARBA" id="ARBA00008807"/>
    </source>
</evidence>
<gene>
    <name evidence="11" type="ORF">HMN09_00568300</name>
</gene>
<accession>A0A8H6TC74</accession>
<feature type="transmembrane region" description="Helical" evidence="10">
    <location>
        <begin position="613"/>
        <end position="632"/>
    </location>
</feature>
<evidence type="ECO:0000256" key="3">
    <source>
        <dbReference type="ARBA" id="ARBA00022448"/>
    </source>
</evidence>
<dbReference type="GO" id="GO:0015031">
    <property type="term" value="P:protein transport"/>
    <property type="evidence" value="ECO:0007669"/>
    <property type="project" value="UniProtKB-KW"/>
</dbReference>
<dbReference type="Pfam" id="PF03169">
    <property type="entry name" value="OPT"/>
    <property type="match status" value="1"/>
</dbReference>
<feature type="region of interest" description="Disordered" evidence="9">
    <location>
        <begin position="297"/>
        <end position="318"/>
    </location>
</feature>
<dbReference type="GO" id="GO:0016020">
    <property type="term" value="C:membrane"/>
    <property type="evidence" value="ECO:0007669"/>
    <property type="project" value="UniProtKB-SubCell"/>
</dbReference>
<keyword evidence="7 10" id="KW-1133">Transmembrane helix</keyword>
<comment type="similarity">
    <text evidence="2">Belongs to the oligopeptide OPT transporter family.</text>
</comment>
<feature type="transmembrane region" description="Helical" evidence="10">
    <location>
        <begin position="743"/>
        <end position="763"/>
    </location>
</feature>
<evidence type="ECO:0000256" key="5">
    <source>
        <dbReference type="ARBA" id="ARBA00022856"/>
    </source>
</evidence>
<feature type="transmembrane region" description="Helical" evidence="10">
    <location>
        <begin position="439"/>
        <end position="459"/>
    </location>
</feature>
<evidence type="ECO:0000256" key="4">
    <source>
        <dbReference type="ARBA" id="ARBA00022692"/>
    </source>
</evidence>
<evidence type="ECO:0000256" key="7">
    <source>
        <dbReference type="ARBA" id="ARBA00022989"/>
    </source>
</evidence>